<dbReference type="GO" id="GO:0046983">
    <property type="term" value="F:protein dimerization activity"/>
    <property type="evidence" value="ECO:0007669"/>
    <property type="project" value="InterPro"/>
</dbReference>
<evidence type="ECO:0000256" key="6">
    <source>
        <dbReference type="ARBA" id="ARBA00023125"/>
    </source>
</evidence>
<keyword evidence="6" id="KW-0238">DNA-binding</keyword>
<evidence type="ECO:0000313" key="13">
    <source>
        <dbReference type="Proteomes" id="UP001229421"/>
    </source>
</evidence>
<dbReference type="InterPro" id="IPR012337">
    <property type="entry name" value="RNaseH-like_sf"/>
</dbReference>
<feature type="region of interest" description="Disordered" evidence="10">
    <location>
        <begin position="460"/>
        <end position="499"/>
    </location>
</feature>
<evidence type="ECO:0000256" key="2">
    <source>
        <dbReference type="ARBA" id="ARBA00022723"/>
    </source>
</evidence>
<accession>A0AAD8K2I1</accession>
<dbReference type="InterPro" id="IPR052035">
    <property type="entry name" value="ZnF_BED_domain_contain"/>
</dbReference>
<keyword evidence="7" id="KW-0804">Transcription</keyword>
<keyword evidence="8" id="KW-0539">Nucleus</keyword>
<dbReference type="PANTHER" id="PTHR46481">
    <property type="entry name" value="ZINC FINGER BED DOMAIN-CONTAINING PROTEIN 4"/>
    <property type="match status" value="1"/>
</dbReference>
<evidence type="ECO:0000256" key="10">
    <source>
        <dbReference type="SAM" id="MobiDB-lite"/>
    </source>
</evidence>
<dbReference type="GO" id="GO:0005634">
    <property type="term" value="C:nucleus"/>
    <property type="evidence" value="ECO:0007669"/>
    <property type="project" value="UniProtKB-SubCell"/>
</dbReference>
<keyword evidence="4" id="KW-0862">Zinc</keyword>
<keyword evidence="3 9" id="KW-0863">Zinc-finger</keyword>
<dbReference type="GO" id="GO:0003677">
    <property type="term" value="F:DNA binding"/>
    <property type="evidence" value="ECO:0007669"/>
    <property type="project" value="UniProtKB-KW"/>
</dbReference>
<sequence length="499" mass="56241">MASQSATGSSQAPNVVQVLQHNRSQRVWQHWDLVEMSDGSHKARCKYCGALLGAASNSTLDKHITKKFCPVLKNAPESDQADMGGGGEIFHYSVDMVQDRMAKFVIQNCLPFNHFDNPQLTALIRETLQPRYTHVSRMTLRRYCLKLWGVCKKDLIVFFQNLQTGVNLTTDVWSAPHGCIESYLCVTAHWVDPDSWQMMKRTIAFDLFPIPHSGDDLFELLDNVIQTYGLQNKIFSMAFDNASNNTNAVDKLMLPSVFTCAAALNPFYNITGVECLIQEIFDNLDIHMDNPNHATEAKAKFNHDFQRLFDVYHLRYGPTTVTPFSQSEASSSKPMKDPKKNFLNVVRESVAKKQKGAAPSSELGRYSGTDYTSTMSADDIESFDILAWWKGREMEFPVLSAMARDLLSSQASTVASESAFSTSGRVISLRRTRLSPEAVEMCICLKDHLDAIDRKQHLTSLEDDIEPEAKIHDEEVEEGLSTGISDEELKEDERRRGKK</sequence>
<dbReference type="EMBL" id="JAUHHV010000009">
    <property type="protein sequence ID" value="KAK1411940.1"/>
    <property type="molecule type" value="Genomic_DNA"/>
</dbReference>
<evidence type="ECO:0000256" key="9">
    <source>
        <dbReference type="PROSITE-ProRule" id="PRU00027"/>
    </source>
</evidence>
<dbReference type="SUPFAM" id="SSF53098">
    <property type="entry name" value="Ribonuclease H-like"/>
    <property type="match status" value="1"/>
</dbReference>
<dbReference type="GO" id="GO:0008270">
    <property type="term" value="F:zinc ion binding"/>
    <property type="evidence" value="ECO:0007669"/>
    <property type="project" value="UniProtKB-KW"/>
</dbReference>
<keyword evidence="13" id="KW-1185">Reference proteome</keyword>
<evidence type="ECO:0000256" key="1">
    <source>
        <dbReference type="ARBA" id="ARBA00004123"/>
    </source>
</evidence>
<comment type="caution">
    <text evidence="12">The sequence shown here is derived from an EMBL/GenBank/DDBJ whole genome shotgun (WGS) entry which is preliminary data.</text>
</comment>
<name>A0AAD8K2I1_TARER</name>
<evidence type="ECO:0000256" key="5">
    <source>
        <dbReference type="ARBA" id="ARBA00023015"/>
    </source>
</evidence>
<dbReference type="Pfam" id="PF05699">
    <property type="entry name" value="Dimer_Tnp_hAT"/>
    <property type="match status" value="1"/>
</dbReference>
<protein>
    <recommendedName>
        <fullName evidence="11">BED-type domain-containing protein</fullName>
    </recommendedName>
</protein>
<evidence type="ECO:0000313" key="12">
    <source>
        <dbReference type="EMBL" id="KAK1411940.1"/>
    </source>
</evidence>
<reference evidence="12" key="1">
    <citation type="journal article" date="2023" name="bioRxiv">
        <title>Improved chromosome-level genome assembly for marigold (Tagetes erecta).</title>
        <authorList>
            <person name="Jiang F."/>
            <person name="Yuan L."/>
            <person name="Wang S."/>
            <person name="Wang H."/>
            <person name="Xu D."/>
            <person name="Wang A."/>
            <person name="Fan W."/>
        </authorList>
    </citation>
    <scope>NUCLEOTIDE SEQUENCE</scope>
    <source>
        <strain evidence="12">WSJ</strain>
        <tissue evidence="12">Leaf</tissue>
    </source>
</reference>
<dbReference type="Proteomes" id="UP001229421">
    <property type="component" value="Unassembled WGS sequence"/>
</dbReference>
<feature type="domain" description="BED-type" evidence="11">
    <location>
        <begin position="22"/>
        <end position="76"/>
    </location>
</feature>
<gene>
    <name evidence="12" type="ORF">QVD17_32813</name>
</gene>
<keyword evidence="2" id="KW-0479">Metal-binding</keyword>
<dbReference type="InterPro" id="IPR008906">
    <property type="entry name" value="HATC_C_dom"/>
</dbReference>
<keyword evidence="5" id="KW-0805">Transcription regulation</keyword>
<evidence type="ECO:0000256" key="7">
    <source>
        <dbReference type="ARBA" id="ARBA00023163"/>
    </source>
</evidence>
<evidence type="ECO:0000256" key="4">
    <source>
        <dbReference type="ARBA" id="ARBA00022833"/>
    </source>
</evidence>
<dbReference type="InterPro" id="IPR003656">
    <property type="entry name" value="Znf_BED"/>
</dbReference>
<dbReference type="PANTHER" id="PTHR46481:SF10">
    <property type="entry name" value="ZINC FINGER BED DOMAIN-CONTAINING PROTEIN 39"/>
    <property type="match status" value="1"/>
</dbReference>
<dbReference type="AlphaFoldDB" id="A0AAD8K2I1"/>
<comment type="subcellular location">
    <subcellularLocation>
        <location evidence="1">Nucleus</location>
    </subcellularLocation>
</comment>
<evidence type="ECO:0000256" key="8">
    <source>
        <dbReference type="ARBA" id="ARBA00023242"/>
    </source>
</evidence>
<evidence type="ECO:0000256" key="3">
    <source>
        <dbReference type="ARBA" id="ARBA00022771"/>
    </source>
</evidence>
<evidence type="ECO:0000259" key="11">
    <source>
        <dbReference type="PROSITE" id="PS50808"/>
    </source>
</evidence>
<proteinExistence type="predicted"/>
<dbReference type="PROSITE" id="PS50808">
    <property type="entry name" value="ZF_BED"/>
    <property type="match status" value="1"/>
</dbReference>
<organism evidence="12 13">
    <name type="scientific">Tagetes erecta</name>
    <name type="common">African marigold</name>
    <dbReference type="NCBI Taxonomy" id="13708"/>
    <lineage>
        <taxon>Eukaryota</taxon>
        <taxon>Viridiplantae</taxon>
        <taxon>Streptophyta</taxon>
        <taxon>Embryophyta</taxon>
        <taxon>Tracheophyta</taxon>
        <taxon>Spermatophyta</taxon>
        <taxon>Magnoliopsida</taxon>
        <taxon>eudicotyledons</taxon>
        <taxon>Gunneridae</taxon>
        <taxon>Pentapetalae</taxon>
        <taxon>asterids</taxon>
        <taxon>campanulids</taxon>
        <taxon>Asterales</taxon>
        <taxon>Asteraceae</taxon>
        <taxon>Asteroideae</taxon>
        <taxon>Heliantheae alliance</taxon>
        <taxon>Tageteae</taxon>
        <taxon>Tagetes</taxon>
    </lineage>
</organism>
<dbReference type="SMART" id="SM00614">
    <property type="entry name" value="ZnF_BED"/>
    <property type="match status" value="1"/>
</dbReference>